<comment type="caution">
    <text evidence="2">The sequence shown here is derived from an EMBL/GenBank/DDBJ whole genome shotgun (WGS) entry which is preliminary data.</text>
</comment>
<reference evidence="2" key="1">
    <citation type="submission" date="2022-04" db="EMBL/GenBank/DDBJ databases">
        <title>Carnegiea gigantea Genome sequencing and assembly v2.</title>
        <authorList>
            <person name="Copetti D."/>
            <person name="Sanderson M.J."/>
            <person name="Burquez A."/>
            <person name="Wojciechowski M.F."/>
        </authorList>
    </citation>
    <scope>NUCLEOTIDE SEQUENCE</scope>
    <source>
        <strain evidence="2">SGP5-SGP5p</strain>
        <tissue evidence="2">Aerial part</tissue>
    </source>
</reference>
<feature type="compositionally biased region" description="Basic and acidic residues" evidence="1">
    <location>
        <begin position="42"/>
        <end position="52"/>
    </location>
</feature>
<evidence type="ECO:0000256" key="1">
    <source>
        <dbReference type="SAM" id="MobiDB-lite"/>
    </source>
</evidence>
<dbReference type="AlphaFoldDB" id="A0A9Q1GJL0"/>
<sequence>MSSRSEYMPSETGTSIEDTVFIVDESYEPGGGSGSEGDDTEEVHADSAEGSRKGKRRKRRREPTMEGRRWRQKAARDGFMFDKERRGLRGVVLISVKERCTLEKICKFNKTLELYQKEAIEGTILKPILEYRHFSIQRELTAALVKAWMPQRKAFRLARWLVPFLVYDVALFTGLSMIGKIVEFGEDDLSITELARMVHLCMAQYVTEKSDNLKSEKERKKPVFRNYIKVTKKLLDANKEPDKLRLWLSLYAWRVMSGVKFLRTPYGAAWSVQKYMKDVRGMGEYAWAEAMWCVLVETIEKMQRKLQGLFRMGDVSTLSKLLNFDSVSYVWFYKHTIRIAKHNKCRFPRLASWDSVDHRGRYDAFQLVIPVLRPQDEEMLVPTVRAFMKTDGFREYILDGEVDIVRFSSYAHDTGHQLGGDVEVYVQSDSGLESLTRAVTNLGEATVYNFSAYNFSAVKGGKKDATYQTTVHIPGATCDAQNMATRTTNVAAPLDGCDDVRDAPRVPSAEVEDVGERPVDAVAIPYGEGKEPVGEQQQSELVVGESDALSRSYVGEEAANTDGPGPTVDEVYVAGDSAAQERVSTTLASSAENVEDCTPGVMEGVDYEATLDPGMCSVHHARLITIDSVAANDKACVESLLGPSIQRVTTTEEDAQITAETERTSPDAYDVGCEDDGGGKSSNIVTRMRRKPQCQKPAAVYGNPFTDPTRMLGARKTQKEMKEGMTGGDKTRAVGDPYEGSVHPSVLDLQPLSVEGQALGQVWRN</sequence>
<dbReference type="EMBL" id="JAKOGI010002860">
    <property type="protein sequence ID" value="KAJ8421198.1"/>
    <property type="molecule type" value="Genomic_DNA"/>
</dbReference>
<organism evidence="2 3">
    <name type="scientific">Carnegiea gigantea</name>
    <dbReference type="NCBI Taxonomy" id="171969"/>
    <lineage>
        <taxon>Eukaryota</taxon>
        <taxon>Viridiplantae</taxon>
        <taxon>Streptophyta</taxon>
        <taxon>Embryophyta</taxon>
        <taxon>Tracheophyta</taxon>
        <taxon>Spermatophyta</taxon>
        <taxon>Magnoliopsida</taxon>
        <taxon>eudicotyledons</taxon>
        <taxon>Gunneridae</taxon>
        <taxon>Pentapetalae</taxon>
        <taxon>Caryophyllales</taxon>
        <taxon>Cactineae</taxon>
        <taxon>Cactaceae</taxon>
        <taxon>Cactoideae</taxon>
        <taxon>Echinocereeae</taxon>
        <taxon>Carnegiea</taxon>
    </lineage>
</organism>
<feature type="region of interest" description="Disordered" evidence="1">
    <location>
        <begin position="1"/>
        <end position="71"/>
    </location>
</feature>
<feature type="compositionally biased region" description="Polar residues" evidence="1">
    <location>
        <begin position="1"/>
        <end position="17"/>
    </location>
</feature>
<evidence type="ECO:0000313" key="2">
    <source>
        <dbReference type="EMBL" id="KAJ8421198.1"/>
    </source>
</evidence>
<dbReference type="OrthoDB" id="723791at2759"/>
<feature type="region of interest" description="Disordered" evidence="1">
    <location>
        <begin position="661"/>
        <end position="682"/>
    </location>
</feature>
<protein>
    <submittedName>
        <fullName evidence="2">Uncharacterized protein</fullName>
    </submittedName>
</protein>
<gene>
    <name evidence="2" type="ORF">Cgig2_011717</name>
</gene>
<proteinExistence type="predicted"/>
<dbReference type="Proteomes" id="UP001153076">
    <property type="component" value="Unassembled WGS sequence"/>
</dbReference>
<accession>A0A9Q1GJL0</accession>
<feature type="compositionally biased region" description="Basic and acidic residues" evidence="1">
    <location>
        <begin position="62"/>
        <end position="71"/>
    </location>
</feature>
<keyword evidence="3" id="KW-1185">Reference proteome</keyword>
<evidence type="ECO:0000313" key="3">
    <source>
        <dbReference type="Proteomes" id="UP001153076"/>
    </source>
</evidence>
<name>A0A9Q1GJL0_9CARY</name>